<evidence type="ECO:0000256" key="1">
    <source>
        <dbReference type="ARBA" id="ARBA00011073"/>
    </source>
</evidence>
<evidence type="ECO:0000256" key="5">
    <source>
        <dbReference type="PROSITE-ProRule" id="PRU01240"/>
    </source>
</evidence>
<dbReference type="Proteomes" id="UP000614216">
    <property type="component" value="Unassembled WGS sequence"/>
</dbReference>
<dbReference type="PROSITE" id="PS00136">
    <property type="entry name" value="SUBTILASE_ASP"/>
    <property type="match status" value="1"/>
</dbReference>
<dbReference type="Gene3D" id="3.40.50.200">
    <property type="entry name" value="Peptidase S8/S53 domain"/>
    <property type="match status" value="1"/>
</dbReference>
<protein>
    <submittedName>
        <fullName evidence="9">S8 family peptidase</fullName>
    </submittedName>
</protein>
<dbReference type="AlphaFoldDB" id="A0A937KBZ7"/>
<dbReference type="GO" id="GO:0004252">
    <property type="term" value="F:serine-type endopeptidase activity"/>
    <property type="evidence" value="ECO:0007669"/>
    <property type="project" value="UniProtKB-UniRule"/>
</dbReference>
<dbReference type="InterPro" id="IPR036852">
    <property type="entry name" value="Peptidase_S8/S53_dom_sf"/>
</dbReference>
<evidence type="ECO:0000313" key="10">
    <source>
        <dbReference type="Proteomes" id="UP000614216"/>
    </source>
</evidence>
<dbReference type="GO" id="GO:0006508">
    <property type="term" value="P:proteolysis"/>
    <property type="evidence" value="ECO:0007669"/>
    <property type="project" value="UniProtKB-KW"/>
</dbReference>
<dbReference type="InterPro" id="IPR023827">
    <property type="entry name" value="Peptidase_S8_Asp-AS"/>
</dbReference>
<feature type="domain" description="Peptidase S8/S53" evidence="7">
    <location>
        <begin position="11"/>
        <end position="284"/>
    </location>
</feature>
<dbReference type="InterPro" id="IPR000209">
    <property type="entry name" value="Peptidase_S8/S53_dom"/>
</dbReference>
<dbReference type="RefSeq" id="WP_202857141.1">
    <property type="nucleotide sequence ID" value="NZ_JAEUGD010000045.1"/>
</dbReference>
<dbReference type="EMBL" id="JAEUGD010000045">
    <property type="protein sequence ID" value="MBL6447601.1"/>
    <property type="molecule type" value="Genomic_DNA"/>
</dbReference>
<dbReference type="InterPro" id="IPR026444">
    <property type="entry name" value="Secre_tail"/>
</dbReference>
<dbReference type="PROSITE" id="PS51892">
    <property type="entry name" value="SUBTILASE"/>
    <property type="match status" value="1"/>
</dbReference>
<name>A0A937KBZ7_9BACT</name>
<feature type="domain" description="Secretion system C-terminal sorting" evidence="8">
    <location>
        <begin position="309"/>
        <end position="387"/>
    </location>
</feature>
<dbReference type="Gene3D" id="2.60.40.4070">
    <property type="match status" value="1"/>
</dbReference>
<dbReference type="PROSITE" id="PS00138">
    <property type="entry name" value="SUBTILASE_SER"/>
    <property type="match status" value="1"/>
</dbReference>
<dbReference type="InterPro" id="IPR051048">
    <property type="entry name" value="Peptidase_S8/S53_subtilisin"/>
</dbReference>
<evidence type="ECO:0000256" key="6">
    <source>
        <dbReference type="RuleBase" id="RU003355"/>
    </source>
</evidence>
<keyword evidence="4 5" id="KW-0720">Serine protease</keyword>
<dbReference type="InterPro" id="IPR023828">
    <property type="entry name" value="Peptidase_S8_Ser-AS"/>
</dbReference>
<dbReference type="PRINTS" id="PR00723">
    <property type="entry name" value="SUBTILISIN"/>
</dbReference>
<keyword evidence="2 5" id="KW-0645">Protease</keyword>
<keyword evidence="3 5" id="KW-0378">Hydrolase</keyword>
<dbReference type="PANTHER" id="PTHR43399">
    <property type="entry name" value="SUBTILISIN-RELATED"/>
    <property type="match status" value="1"/>
</dbReference>
<feature type="active site" description="Charge relay system" evidence="5">
    <location>
        <position position="20"/>
    </location>
</feature>
<evidence type="ECO:0000313" key="9">
    <source>
        <dbReference type="EMBL" id="MBL6447601.1"/>
    </source>
</evidence>
<comment type="similarity">
    <text evidence="1 5 6">Belongs to the peptidase S8 family.</text>
</comment>
<dbReference type="NCBIfam" id="TIGR04183">
    <property type="entry name" value="Por_Secre_tail"/>
    <property type="match status" value="1"/>
</dbReference>
<dbReference type="Pfam" id="PF18962">
    <property type="entry name" value="Por_Secre_tail"/>
    <property type="match status" value="1"/>
</dbReference>
<feature type="active site" description="Charge relay system" evidence="5">
    <location>
        <position position="238"/>
    </location>
</feature>
<sequence>MRSYHSREISGEGIAIAILDSGFPGVDNSAPFEKIRNENRIKYCYDFVENEEDVYDDHSHGTKVLSTIAAFQEGELIGAAFGADFYLFVTEDVHSEFPVEEFFWLVAAESADSLGVDIITSSLGYSTFDNPKYDYSMKDLTGDRSIISLAADFAASTGILVVCSSGNSYDPWGLKLHSPADGDSVLAVGSVNANEDLSYFSARGPTADGRIKPDVVALGEQTVVANGFGYIGSTSGTSFSAPLVAGLAACVWQSFPHLNNMEVLELIRMAGNRYNEPDNGYGFGIPHYNSIMRAINSENHLNDPKRVSVFPNPARGQVNFKFTLSSTVNGKLELYNVMGQLVSVLSKGQMLKGTNHVTFDVSDLEAGMYLFRLQTGAGEPVSGRFIIK</sequence>
<evidence type="ECO:0000259" key="8">
    <source>
        <dbReference type="Pfam" id="PF18962"/>
    </source>
</evidence>
<dbReference type="SUPFAM" id="SSF52743">
    <property type="entry name" value="Subtilisin-like"/>
    <property type="match status" value="1"/>
</dbReference>
<evidence type="ECO:0000256" key="2">
    <source>
        <dbReference type="ARBA" id="ARBA00022670"/>
    </source>
</evidence>
<dbReference type="Pfam" id="PF00082">
    <property type="entry name" value="Peptidase_S8"/>
    <property type="match status" value="1"/>
</dbReference>
<evidence type="ECO:0000256" key="3">
    <source>
        <dbReference type="ARBA" id="ARBA00022801"/>
    </source>
</evidence>
<evidence type="ECO:0000256" key="4">
    <source>
        <dbReference type="ARBA" id="ARBA00022825"/>
    </source>
</evidence>
<keyword evidence="10" id="KW-1185">Reference proteome</keyword>
<accession>A0A937KBZ7</accession>
<reference evidence="9" key="1">
    <citation type="submission" date="2021-01" db="EMBL/GenBank/DDBJ databases">
        <title>Fulvivirga kasyanovii gen. nov., sp nov., a novel member of the phylum Bacteroidetes isolated from seawater in a mussel farm.</title>
        <authorList>
            <person name="Zhao L.-H."/>
            <person name="Wang Z.-J."/>
        </authorList>
    </citation>
    <scope>NUCLEOTIDE SEQUENCE</scope>
    <source>
        <strain evidence="9">29W222</strain>
    </source>
</reference>
<gene>
    <name evidence="9" type="ORF">JMN32_14885</name>
</gene>
<feature type="active site" description="Charge relay system" evidence="5">
    <location>
        <position position="60"/>
    </location>
</feature>
<dbReference type="InterPro" id="IPR015500">
    <property type="entry name" value="Peptidase_S8_subtilisin-rel"/>
</dbReference>
<dbReference type="PANTHER" id="PTHR43399:SF4">
    <property type="entry name" value="CELL WALL-ASSOCIATED PROTEASE"/>
    <property type="match status" value="1"/>
</dbReference>
<organism evidence="9 10">
    <name type="scientific">Fulvivirga marina</name>
    <dbReference type="NCBI Taxonomy" id="2494733"/>
    <lineage>
        <taxon>Bacteria</taxon>
        <taxon>Pseudomonadati</taxon>
        <taxon>Bacteroidota</taxon>
        <taxon>Cytophagia</taxon>
        <taxon>Cytophagales</taxon>
        <taxon>Fulvivirgaceae</taxon>
        <taxon>Fulvivirga</taxon>
    </lineage>
</organism>
<proteinExistence type="inferred from homology"/>
<evidence type="ECO:0000259" key="7">
    <source>
        <dbReference type="Pfam" id="PF00082"/>
    </source>
</evidence>
<comment type="caution">
    <text evidence="9">The sequence shown here is derived from an EMBL/GenBank/DDBJ whole genome shotgun (WGS) entry which is preliminary data.</text>
</comment>